<protein>
    <submittedName>
        <fullName evidence="1">Uncharacterized protein</fullName>
    </submittedName>
</protein>
<dbReference type="Proteomes" id="UP000242520">
    <property type="component" value="Unassembled WGS sequence"/>
</dbReference>
<organism evidence="1 2">
    <name type="scientific">Tepidibacter thalassicus DSM 15285</name>
    <dbReference type="NCBI Taxonomy" id="1123350"/>
    <lineage>
        <taxon>Bacteria</taxon>
        <taxon>Bacillati</taxon>
        <taxon>Bacillota</taxon>
        <taxon>Clostridia</taxon>
        <taxon>Peptostreptococcales</taxon>
        <taxon>Peptostreptococcaceae</taxon>
        <taxon>Tepidibacter</taxon>
    </lineage>
</organism>
<dbReference type="STRING" id="1123350.SAMN02744040_00685"/>
<accession>A0A1M5PYX6</accession>
<reference evidence="2" key="1">
    <citation type="submission" date="2016-11" db="EMBL/GenBank/DDBJ databases">
        <authorList>
            <person name="Varghese N."/>
            <person name="Submissions S."/>
        </authorList>
    </citation>
    <scope>NUCLEOTIDE SEQUENCE [LARGE SCALE GENOMIC DNA]</scope>
    <source>
        <strain evidence="2">DSM 15285</strain>
    </source>
</reference>
<keyword evidence="2" id="KW-1185">Reference proteome</keyword>
<evidence type="ECO:0000313" key="2">
    <source>
        <dbReference type="Proteomes" id="UP000242520"/>
    </source>
</evidence>
<dbReference type="AlphaFoldDB" id="A0A1M5PYX6"/>
<evidence type="ECO:0000313" key="1">
    <source>
        <dbReference type="EMBL" id="SHH06856.1"/>
    </source>
</evidence>
<sequence>MEIKCPTCGYTIKENKDMRCPRCYTSLLEFFKCNGSCKKCNLKTNCKK</sequence>
<proteinExistence type="predicted"/>
<dbReference type="RefSeq" id="WP_178137444.1">
    <property type="nucleotide sequence ID" value="NZ_FQXH01000007.1"/>
</dbReference>
<gene>
    <name evidence="1" type="ORF">SAMN02744040_00685</name>
</gene>
<name>A0A1M5PYX6_9FIRM</name>
<dbReference type="EMBL" id="FQXH01000007">
    <property type="protein sequence ID" value="SHH06856.1"/>
    <property type="molecule type" value="Genomic_DNA"/>
</dbReference>